<dbReference type="Proteomes" id="UP000182241">
    <property type="component" value="Unassembled WGS sequence"/>
</dbReference>
<feature type="region of interest" description="Disordered" evidence="1">
    <location>
        <begin position="111"/>
        <end position="423"/>
    </location>
</feature>
<feature type="compositionally biased region" description="Basic and acidic residues" evidence="1">
    <location>
        <begin position="40"/>
        <end position="62"/>
    </location>
</feature>
<evidence type="ECO:0000313" key="2">
    <source>
        <dbReference type="EMBL" id="SEB31910.1"/>
    </source>
</evidence>
<evidence type="ECO:0000256" key="1">
    <source>
        <dbReference type="SAM" id="MobiDB-lite"/>
    </source>
</evidence>
<proteinExistence type="predicted"/>
<sequence>MPSIAARCHVRRGGTCVRSPFACRRRSHRRWHHGFVPGRGHRDGVRHDGGGEHGAKYPEVPRETPSPSPLRAATGAPTPGVDTPRPDLPIGETRGALRLADCAAPCPAPASRIAASARRPAPATGRHRSSPRRRARSTHAATAARPHGEPPADGVGARLSRAEVDPRRSPRDAGRGRRRTSASLSSVSPERGSGRLRPRSPALPAGPSRGAESAAQPPSATILPARTPQRPQSAAHRGAHRAAPLRGRRSRGAGRDPGAPGPRRRESAPPAAPVGEPDPGTPPNATDHVPPSDARQVHRPARRRTRAEPGPGSRRRHLAPPTRPTCRTSAQSCSAPTPRSANTGSADTRERRGRGRRARLPSAPRSDIGSGGVRRRGGGRARRCHRDRPTSRFIRRAYQISPSPRSSSDAATAIVSRVETIRG</sequence>
<feature type="compositionally biased region" description="Basic residues" evidence="1">
    <location>
        <begin position="125"/>
        <end position="137"/>
    </location>
</feature>
<feature type="region of interest" description="Disordered" evidence="1">
    <location>
        <begin position="33"/>
        <end position="91"/>
    </location>
</feature>
<feature type="compositionally biased region" description="Basic residues" evidence="1">
    <location>
        <begin position="373"/>
        <end position="386"/>
    </location>
</feature>
<name>A0A1H4IDA1_TSUTY</name>
<dbReference type="EMBL" id="FNSA01000001">
    <property type="protein sequence ID" value="SEB31910.1"/>
    <property type="molecule type" value="Genomic_DNA"/>
</dbReference>
<organism evidence="2 3">
    <name type="scientific">Tsukamurella tyrosinosolvens</name>
    <dbReference type="NCBI Taxonomy" id="57704"/>
    <lineage>
        <taxon>Bacteria</taxon>
        <taxon>Bacillati</taxon>
        <taxon>Actinomycetota</taxon>
        <taxon>Actinomycetes</taxon>
        <taxon>Mycobacteriales</taxon>
        <taxon>Tsukamurellaceae</taxon>
        <taxon>Tsukamurella</taxon>
    </lineage>
</organism>
<accession>A0A1H4IDA1</accession>
<feature type="compositionally biased region" description="Polar residues" evidence="1">
    <location>
        <begin position="325"/>
        <end position="346"/>
    </location>
</feature>
<gene>
    <name evidence="2" type="ORF">SAMN04489793_0274</name>
</gene>
<feature type="compositionally biased region" description="Basic and acidic residues" evidence="1">
    <location>
        <begin position="160"/>
        <end position="175"/>
    </location>
</feature>
<feature type="compositionally biased region" description="Polar residues" evidence="1">
    <location>
        <begin position="400"/>
        <end position="410"/>
    </location>
</feature>
<feature type="compositionally biased region" description="Low complexity" evidence="1">
    <location>
        <begin position="111"/>
        <end position="124"/>
    </location>
</feature>
<evidence type="ECO:0000313" key="3">
    <source>
        <dbReference type="Proteomes" id="UP000182241"/>
    </source>
</evidence>
<reference evidence="3" key="1">
    <citation type="submission" date="2016-10" db="EMBL/GenBank/DDBJ databases">
        <authorList>
            <person name="Varghese N."/>
            <person name="Submissions S."/>
        </authorList>
    </citation>
    <scope>NUCLEOTIDE SEQUENCE [LARGE SCALE GENOMIC DNA]</scope>
    <source>
        <strain evidence="3">DSM 44234</strain>
    </source>
</reference>
<keyword evidence="3" id="KW-1185">Reference proteome</keyword>
<protein>
    <submittedName>
        <fullName evidence="2">Uncharacterized protein</fullName>
    </submittedName>
</protein>
<dbReference type="AlphaFoldDB" id="A0A1H4IDA1"/>